<accession>A0A7X8TNY6</accession>
<dbReference type="InterPro" id="IPR017166">
    <property type="entry name" value="UCP037290"/>
</dbReference>
<evidence type="ECO:0000313" key="1">
    <source>
        <dbReference type="EMBL" id="NLS11488.1"/>
    </source>
</evidence>
<dbReference type="InterPro" id="IPR047610">
    <property type="entry name" value="ImuA_translesion"/>
</dbReference>
<dbReference type="SUPFAM" id="SSF52540">
    <property type="entry name" value="P-loop containing nucleoside triphosphate hydrolases"/>
    <property type="match status" value="1"/>
</dbReference>
<organism evidence="1 2">
    <name type="scientific">Vibrio agarilyticus</name>
    <dbReference type="NCBI Taxonomy" id="2726741"/>
    <lineage>
        <taxon>Bacteria</taxon>
        <taxon>Pseudomonadati</taxon>
        <taxon>Pseudomonadota</taxon>
        <taxon>Gammaproteobacteria</taxon>
        <taxon>Vibrionales</taxon>
        <taxon>Vibrionaceae</taxon>
        <taxon>Vibrio</taxon>
    </lineage>
</organism>
<dbReference type="RefSeq" id="WP_168834588.1">
    <property type="nucleotide sequence ID" value="NZ_JABAIK010000001.1"/>
</dbReference>
<proteinExistence type="predicted"/>
<protein>
    <submittedName>
        <fullName evidence="1">Translesion DNA synthesis-associated protein ImuA</fullName>
    </submittedName>
</protein>
<keyword evidence="2" id="KW-1185">Reference proteome</keyword>
<dbReference type="AlphaFoldDB" id="A0A7X8TNY6"/>
<dbReference type="Gene3D" id="3.40.50.300">
    <property type="entry name" value="P-loop containing nucleotide triphosphate hydrolases"/>
    <property type="match status" value="1"/>
</dbReference>
<dbReference type="NCBIfam" id="NF033429">
    <property type="entry name" value="ImuA_translesion"/>
    <property type="match status" value="1"/>
</dbReference>
<dbReference type="Proteomes" id="UP000535589">
    <property type="component" value="Unassembled WGS sequence"/>
</dbReference>
<dbReference type="InterPro" id="IPR027417">
    <property type="entry name" value="P-loop_NTPase"/>
</dbReference>
<gene>
    <name evidence="1" type="primary">imuA</name>
    <name evidence="1" type="ORF">HGP28_01120</name>
</gene>
<dbReference type="PIRSF" id="PIRSF037290">
    <property type="entry name" value="UCP037290"/>
    <property type="match status" value="1"/>
</dbReference>
<evidence type="ECO:0000313" key="2">
    <source>
        <dbReference type="Proteomes" id="UP000535589"/>
    </source>
</evidence>
<sequence>MHDSLLSLKQRQWIWQAGQAPLTGDEPLNHSTGFASLDELLHGGYPAQGVVEIESLCGIGELRLLAPYLQTQPGDIALIQPPFVTQAAFFNTLDIALERVLIIEPATAQQALWAAEQCLKSGACRHVLLWQDSLEIHHVKRLQLASRQGNALLFIHKSPAVTRLSLPVTLTLQLKPTAKGLHITARKRKGGFAHGSLELDFSTHYPSLVNAPISHHGSTVLPFARTKQG</sequence>
<dbReference type="EMBL" id="JABAIK010000001">
    <property type="protein sequence ID" value="NLS11488.1"/>
    <property type="molecule type" value="Genomic_DNA"/>
</dbReference>
<reference evidence="1 2" key="1">
    <citation type="submission" date="2020-04" db="EMBL/GenBank/DDBJ databases">
        <title>Vibrio sp. SM6, a novel species isolated from seawater.</title>
        <authorList>
            <person name="Wang X."/>
        </authorList>
    </citation>
    <scope>NUCLEOTIDE SEQUENCE [LARGE SCALE GENOMIC DNA]</scope>
    <source>
        <strain evidence="1 2">SM6</strain>
    </source>
</reference>
<name>A0A7X8TNY6_9VIBR</name>
<comment type="caution">
    <text evidence="1">The sequence shown here is derived from an EMBL/GenBank/DDBJ whole genome shotgun (WGS) entry which is preliminary data.</text>
</comment>